<evidence type="ECO:0000256" key="2">
    <source>
        <dbReference type="ARBA" id="ARBA00004881"/>
    </source>
</evidence>
<accession>A0A9E7KPF9</accession>
<gene>
    <name evidence="9" type="ORF">MUK42_17119</name>
</gene>
<evidence type="ECO:0000313" key="10">
    <source>
        <dbReference type="Proteomes" id="UP001055439"/>
    </source>
</evidence>
<dbReference type="GO" id="GO:0000139">
    <property type="term" value="C:Golgi membrane"/>
    <property type="evidence" value="ECO:0007669"/>
    <property type="project" value="UniProtKB-SubCell"/>
</dbReference>
<dbReference type="Pfam" id="PF04577">
    <property type="entry name" value="Glyco_transf_61"/>
    <property type="match status" value="2"/>
</dbReference>
<sequence length="925" mass="105125">MGLEKTIVRNMSRIEARKLGLALMIGCCIVILTYFVSMSETTVDQQLSVAYRVGTAEVVEGKISLEKPERLRKGGHGNTAEEKVHHSNFSAISHMTAKEEKRESKKPKDEEILPPKREDERSQTMKPKVVEPICDFSNPRTEFCEMTGDVRIHGKSSSVVFVSPHQRSNEWKIVPYVRKQMGNVEKVSVRTASSPQGVPECTINRSVPAIVFALGGFTGNYYHDFTDVLLPLFLTARQFDGEVQFLITNIQVWWLHKYDPIMKRLTRYEFVDLDDSNQVLCHPYVMVGLRFHNDLTIQPARAPNGYSMIDFTAFLRSAYSLKKAHAISLREHPDRKPRLLLVARNGTRRFTNVPEIVQMAEGLNYEVVRADADFGDVAGFASVVNSCDVIMGVHGAGLTNLVFLPMNAVLIQIVPCCELEGMATHTFGFPSMAAGLNYLEYNISVEESTLLELYTREHPVFTDPQSLHKQGWFKMGKLYLVKQNEMAKGFRNLNRRAKPQNYGVGLVAVFILVALTYVSRTRTTSMRFSLGGFVKPEKKPICDTSNRKSDICEADGDVRIMGKDTRMVFVAGGGGGGESWTIKPYARKWDAGSGARVREVTLKLVDGYARDRRCSVNHTVPAMVFAIGGWTGNYFHDFVDVLVPLFETAYHFGGEVQFLIANLNRPWMDKYQLFFKKLSRYEIIEYDHDDAIRCFKHVTLGLRCTSAEDFQMEPSKSPHGYTMFDFAKFARGAFSLERDYPSRMGEETDKKPRLMVITRATTRRFMNVEEIVRMAEEVGYEVVVAEGDSDVSKFSRIVNSCDVLMGVHGSALTNMVFLPTNAVVIQVVPWGNLGWIAGHYFRDPSNQMRLNYLEYSISEEETTLTELYPREHAVFKDPMSLHPQNADWDTFSRIFLKEQNVKLDVRRFRPYLERALGILRQRQGD</sequence>
<dbReference type="AlphaFoldDB" id="A0A9E7KPF9"/>
<dbReference type="PANTHER" id="PTHR20961">
    <property type="entry name" value="GLYCOSYLTRANSFERASE"/>
    <property type="match status" value="1"/>
</dbReference>
<feature type="transmembrane region" description="Helical" evidence="7">
    <location>
        <begin position="21"/>
        <end position="38"/>
    </location>
</feature>
<keyword evidence="4" id="KW-0808">Transferase</keyword>
<comment type="subcellular location">
    <subcellularLocation>
        <location evidence="1">Golgi apparatus membrane</location>
        <topology evidence="1">Single-pass type II membrane protein</topology>
    </subcellularLocation>
</comment>
<dbReference type="InterPro" id="IPR007657">
    <property type="entry name" value="Glycosyltransferase_61"/>
</dbReference>
<organism evidence="9 10">
    <name type="scientific">Musa troglodytarum</name>
    <name type="common">fe'i banana</name>
    <dbReference type="NCBI Taxonomy" id="320322"/>
    <lineage>
        <taxon>Eukaryota</taxon>
        <taxon>Viridiplantae</taxon>
        <taxon>Streptophyta</taxon>
        <taxon>Embryophyta</taxon>
        <taxon>Tracheophyta</taxon>
        <taxon>Spermatophyta</taxon>
        <taxon>Magnoliopsida</taxon>
        <taxon>Liliopsida</taxon>
        <taxon>Zingiberales</taxon>
        <taxon>Musaceae</taxon>
        <taxon>Musa</taxon>
    </lineage>
</organism>
<dbReference type="GO" id="GO:0016763">
    <property type="term" value="F:pentosyltransferase activity"/>
    <property type="evidence" value="ECO:0007669"/>
    <property type="project" value="UniProtKB-ARBA"/>
</dbReference>
<evidence type="ECO:0000256" key="5">
    <source>
        <dbReference type="ARBA" id="ARBA00023180"/>
    </source>
</evidence>
<feature type="region of interest" description="Disordered" evidence="6">
    <location>
        <begin position="67"/>
        <end position="126"/>
    </location>
</feature>
<keyword evidence="5" id="KW-0325">Glycoprotein</keyword>
<keyword evidence="7" id="KW-1133">Transmembrane helix</keyword>
<name>A0A9E7KPF9_9LILI</name>
<keyword evidence="3" id="KW-0328">Glycosyltransferase</keyword>
<feature type="domain" description="Glycosyltransferase 61 catalytic" evidence="8">
    <location>
        <begin position="221"/>
        <end position="411"/>
    </location>
</feature>
<feature type="domain" description="Glycosyltransferase 61 catalytic" evidence="8">
    <location>
        <begin position="634"/>
        <end position="825"/>
    </location>
</feature>
<keyword evidence="7" id="KW-0812">Transmembrane</keyword>
<dbReference type="OrthoDB" id="529273at2759"/>
<comment type="pathway">
    <text evidence="2">Glycan metabolism.</text>
</comment>
<evidence type="ECO:0000313" key="9">
    <source>
        <dbReference type="EMBL" id="URE28853.1"/>
    </source>
</evidence>
<evidence type="ECO:0000256" key="3">
    <source>
        <dbReference type="ARBA" id="ARBA00022676"/>
    </source>
</evidence>
<keyword evidence="7" id="KW-0472">Membrane</keyword>
<dbReference type="Proteomes" id="UP001055439">
    <property type="component" value="Chromosome 8"/>
</dbReference>
<dbReference type="InterPro" id="IPR049625">
    <property type="entry name" value="Glyco_transf_61_cat"/>
</dbReference>
<evidence type="ECO:0000256" key="6">
    <source>
        <dbReference type="SAM" id="MobiDB-lite"/>
    </source>
</evidence>
<evidence type="ECO:0000256" key="7">
    <source>
        <dbReference type="SAM" id="Phobius"/>
    </source>
</evidence>
<reference evidence="9" key="1">
    <citation type="submission" date="2022-05" db="EMBL/GenBank/DDBJ databases">
        <title>The Musa troglodytarum L. genome provides insights into the mechanism of non-climacteric behaviour and enrichment of carotenoids.</title>
        <authorList>
            <person name="Wang J."/>
        </authorList>
    </citation>
    <scope>NUCLEOTIDE SEQUENCE</scope>
    <source>
        <tissue evidence="9">Leaf</tissue>
    </source>
</reference>
<evidence type="ECO:0000256" key="4">
    <source>
        <dbReference type="ARBA" id="ARBA00022679"/>
    </source>
</evidence>
<dbReference type="EMBL" id="CP097510">
    <property type="protein sequence ID" value="URE28853.1"/>
    <property type="molecule type" value="Genomic_DNA"/>
</dbReference>
<protein>
    <recommendedName>
        <fullName evidence="8">Glycosyltransferase 61 catalytic domain-containing protein</fullName>
    </recommendedName>
</protein>
<evidence type="ECO:0000259" key="8">
    <source>
        <dbReference type="Pfam" id="PF04577"/>
    </source>
</evidence>
<evidence type="ECO:0000256" key="1">
    <source>
        <dbReference type="ARBA" id="ARBA00004323"/>
    </source>
</evidence>
<feature type="compositionally biased region" description="Basic and acidic residues" evidence="6">
    <location>
        <begin position="96"/>
        <end position="123"/>
    </location>
</feature>
<dbReference type="PANTHER" id="PTHR20961:SF144">
    <property type="entry name" value="OS01G0119100 PROTEIN"/>
    <property type="match status" value="1"/>
</dbReference>
<proteinExistence type="predicted"/>
<keyword evidence="10" id="KW-1185">Reference proteome</keyword>